<comment type="subcellular location">
    <subcellularLocation>
        <location evidence="2">Endoplasmic reticulum membrane</location>
        <topology evidence="2">Single-pass type II membrane protein</topology>
    </subcellularLocation>
</comment>
<evidence type="ECO:0000256" key="12">
    <source>
        <dbReference type="ARBA" id="ARBA00023136"/>
    </source>
</evidence>
<protein>
    <recommendedName>
        <fullName evidence="5 15">Signal peptidase complex catalytic subunit SEC11</fullName>
        <ecNumber evidence="4 15">3.4.21.89</ecNumber>
    </recommendedName>
</protein>
<keyword evidence="8 15" id="KW-0378">Hydrolase</keyword>
<comment type="subunit">
    <text evidence="14">Component of the signal peptidase complex (SPC) composed of a catalytic subunit SEC11 and three accessory subunits SPC1, SPC2 and SPC3. The complex induces a local thinning of the ER membrane which is used to measure the length of the signal peptide (SP) h-region of protein substrates. This ensures the selectivity of the complex towards h-regions shorter than 18-20 amino acids. SPC associates with the translocon complex.</text>
</comment>
<evidence type="ECO:0000256" key="15">
    <source>
        <dbReference type="RuleBase" id="RU362047"/>
    </source>
</evidence>
<dbReference type="InterPro" id="IPR001733">
    <property type="entry name" value="Peptidase_S26B"/>
</dbReference>
<evidence type="ECO:0000256" key="1">
    <source>
        <dbReference type="ARBA" id="ARBA00000677"/>
    </source>
</evidence>
<comment type="similarity">
    <text evidence="3 15">Belongs to the peptidase S26B family.</text>
</comment>
<dbReference type="NCBIfam" id="TIGR02228">
    <property type="entry name" value="sigpep_I_arch"/>
    <property type="match status" value="1"/>
</dbReference>
<dbReference type="PRINTS" id="PR00728">
    <property type="entry name" value="SIGNALPTASE"/>
</dbReference>
<proteinExistence type="inferred from homology"/>
<dbReference type="STRING" id="56408.A0A1E5RBB3"/>
<dbReference type="InterPro" id="IPR019533">
    <property type="entry name" value="Peptidase_S26"/>
</dbReference>
<keyword evidence="12 15" id="KW-0472">Membrane</keyword>
<feature type="transmembrane region" description="Helical" evidence="15">
    <location>
        <begin position="7"/>
        <end position="27"/>
    </location>
</feature>
<dbReference type="InterPro" id="IPR036286">
    <property type="entry name" value="LexA/Signal_pep-like_sf"/>
</dbReference>
<accession>A0A1E5RBB3</accession>
<keyword evidence="11 15" id="KW-1133">Transmembrane helix</keyword>
<evidence type="ECO:0000256" key="6">
    <source>
        <dbReference type="ARBA" id="ARBA00022670"/>
    </source>
</evidence>
<dbReference type="EMBL" id="LPNM01000008">
    <property type="protein sequence ID" value="OEJ84188.1"/>
    <property type="molecule type" value="Genomic_DNA"/>
</dbReference>
<dbReference type="GO" id="GO:0005787">
    <property type="term" value="C:signal peptidase complex"/>
    <property type="evidence" value="ECO:0007669"/>
    <property type="project" value="TreeGrafter"/>
</dbReference>
<dbReference type="OrthoDB" id="10257561at2759"/>
<evidence type="ECO:0000256" key="4">
    <source>
        <dbReference type="ARBA" id="ARBA00013208"/>
    </source>
</evidence>
<dbReference type="PANTHER" id="PTHR10806:SF6">
    <property type="entry name" value="SIGNAL PEPTIDASE COMPLEX CATALYTIC SUBUNIT SEC11"/>
    <property type="match status" value="1"/>
</dbReference>
<dbReference type="GO" id="GO:0006465">
    <property type="term" value="P:signal peptide processing"/>
    <property type="evidence" value="ECO:0007669"/>
    <property type="project" value="UniProtKB-UniRule"/>
</dbReference>
<evidence type="ECO:0000256" key="7">
    <source>
        <dbReference type="ARBA" id="ARBA00022692"/>
    </source>
</evidence>
<dbReference type="Proteomes" id="UP000095728">
    <property type="component" value="Unassembled WGS sequence"/>
</dbReference>
<keyword evidence="9 15" id="KW-0256">Endoplasmic reticulum</keyword>
<dbReference type="CDD" id="cd06530">
    <property type="entry name" value="S26_SPase_I"/>
    <property type="match status" value="1"/>
</dbReference>
<dbReference type="EC" id="3.4.21.89" evidence="4 15"/>
<sequence length="182" mass="20712">MNLRRELTNVLNLCFIFTGAFMFWKALGIVANTSSPIVVVLSGSMEPAFYRGDVLFLWNRNQYNNVGDIVVYEIENKQIPIVHRVINEYKQVSSKNSKSKKKDKSQDLDTTQYLLTKGDNNNGHDVPLYGHGKQYLQKDKDIVGTVKGYLPQVGYITIWISENKNNQLIFYGVLGLAALLFN</sequence>
<dbReference type="FunCoup" id="A0A1E5RBB3">
    <property type="interactions" value="663"/>
</dbReference>
<evidence type="ECO:0000256" key="3">
    <source>
        <dbReference type="ARBA" id="ARBA00011035"/>
    </source>
</evidence>
<reference evidence="17" key="1">
    <citation type="journal article" date="2016" name="Genome Announc.">
        <title>Genome sequences of three species of Hanseniaspora isolated from spontaneous wine fermentations.</title>
        <authorList>
            <person name="Sternes P.R."/>
            <person name="Lee D."/>
            <person name="Kutyna D.R."/>
            <person name="Borneman A.R."/>
        </authorList>
    </citation>
    <scope>NUCLEOTIDE SEQUENCE [LARGE SCALE GENOMIC DNA]</scope>
    <source>
        <strain evidence="17">AWRI3579</strain>
    </source>
</reference>
<name>A0A1E5RBB3_9ASCO</name>
<evidence type="ECO:0000313" key="17">
    <source>
        <dbReference type="Proteomes" id="UP000095728"/>
    </source>
</evidence>
<evidence type="ECO:0000313" key="16">
    <source>
        <dbReference type="EMBL" id="OEJ84188.1"/>
    </source>
</evidence>
<dbReference type="PANTHER" id="PTHR10806">
    <property type="entry name" value="SIGNAL PEPTIDASE COMPLEX CATALYTIC SUBUNIT SEC11"/>
    <property type="match status" value="1"/>
</dbReference>
<evidence type="ECO:0000256" key="11">
    <source>
        <dbReference type="ARBA" id="ARBA00022989"/>
    </source>
</evidence>
<keyword evidence="17" id="KW-1185">Reference proteome</keyword>
<dbReference type="InParanoid" id="A0A1E5RBB3"/>
<evidence type="ECO:0000256" key="13">
    <source>
        <dbReference type="ARBA" id="ARBA00045533"/>
    </source>
</evidence>
<evidence type="ECO:0000256" key="10">
    <source>
        <dbReference type="ARBA" id="ARBA00022968"/>
    </source>
</evidence>
<comment type="caution">
    <text evidence="16">The sequence shown here is derived from an EMBL/GenBank/DDBJ whole genome shotgun (WGS) entry which is preliminary data.</text>
</comment>
<evidence type="ECO:0000256" key="2">
    <source>
        <dbReference type="ARBA" id="ARBA00004648"/>
    </source>
</evidence>
<dbReference type="SUPFAM" id="SSF51306">
    <property type="entry name" value="LexA/Signal peptidase"/>
    <property type="match status" value="1"/>
</dbReference>
<evidence type="ECO:0000256" key="14">
    <source>
        <dbReference type="ARBA" id="ARBA00047037"/>
    </source>
</evidence>
<dbReference type="GO" id="GO:0004252">
    <property type="term" value="F:serine-type endopeptidase activity"/>
    <property type="evidence" value="ECO:0007669"/>
    <property type="project" value="InterPro"/>
</dbReference>
<keyword evidence="7 15" id="KW-0812">Transmembrane</keyword>
<comment type="catalytic activity">
    <reaction evidence="1 15">
        <text>Cleavage of hydrophobic, N-terminal signal or leader sequences from secreted and periplasmic proteins.</text>
        <dbReference type="EC" id="3.4.21.89"/>
    </reaction>
</comment>
<keyword evidence="6 15" id="KW-0645">Protease</keyword>
<evidence type="ECO:0000256" key="9">
    <source>
        <dbReference type="ARBA" id="ARBA00022824"/>
    </source>
</evidence>
<evidence type="ECO:0000256" key="5">
    <source>
        <dbReference type="ARBA" id="ARBA00019685"/>
    </source>
</evidence>
<keyword evidence="10 15" id="KW-0735">Signal-anchor</keyword>
<dbReference type="GO" id="GO:0009003">
    <property type="term" value="F:signal peptidase activity"/>
    <property type="evidence" value="ECO:0007669"/>
    <property type="project" value="UniProtKB-EC"/>
</dbReference>
<gene>
    <name evidence="16" type="ORF">AWRI3579_g2482</name>
</gene>
<evidence type="ECO:0000256" key="8">
    <source>
        <dbReference type="ARBA" id="ARBA00022801"/>
    </source>
</evidence>
<comment type="function">
    <text evidence="13">Catalytic component of the signal peptidase complex (SPC) which catalyzes the cleavage of N-terminal signal sequences from nascent proteins as they are translocated into the lumen of the endoplasmic reticulum. Specifically cleaves N-terminal signal peptides that contain a hydrophobic alpha-helix (h-region) shorter than 18-20 amino acids.</text>
</comment>
<dbReference type="AlphaFoldDB" id="A0A1E5RBB3"/>
<organism evidence="16 17">
    <name type="scientific">Hanseniaspora osmophila</name>
    <dbReference type="NCBI Taxonomy" id="56408"/>
    <lineage>
        <taxon>Eukaryota</taxon>
        <taxon>Fungi</taxon>
        <taxon>Dikarya</taxon>
        <taxon>Ascomycota</taxon>
        <taxon>Saccharomycotina</taxon>
        <taxon>Saccharomycetes</taxon>
        <taxon>Saccharomycodales</taxon>
        <taxon>Saccharomycodaceae</taxon>
        <taxon>Hanseniaspora</taxon>
    </lineage>
</organism>